<name>A0ABD1DXU3_CULPP</name>
<evidence type="ECO:0000313" key="3">
    <source>
        <dbReference type="EMBL" id="KAL1404575.1"/>
    </source>
</evidence>
<feature type="non-terminal residue" evidence="3">
    <location>
        <position position="858"/>
    </location>
</feature>
<feature type="domain" description="BTB" evidence="2">
    <location>
        <begin position="22"/>
        <end position="94"/>
    </location>
</feature>
<evidence type="ECO:0000256" key="1">
    <source>
        <dbReference type="SAM" id="MobiDB-lite"/>
    </source>
</evidence>
<dbReference type="PANTHER" id="PTHR46306:SF1">
    <property type="entry name" value="BTB_POZ DOMAIN-CONTAINING PROTEIN 9"/>
    <property type="match status" value="1"/>
</dbReference>
<dbReference type="SMART" id="SM00225">
    <property type="entry name" value="BTB"/>
    <property type="match status" value="2"/>
</dbReference>
<dbReference type="AlphaFoldDB" id="A0ABD1DXU3"/>
<keyword evidence="4" id="KW-1185">Reference proteome</keyword>
<feature type="region of interest" description="Disordered" evidence="1">
    <location>
        <begin position="830"/>
        <end position="858"/>
    </location>
</feature>
<evidence type="ECO:0000259" key="2">
    <source>
        <dbReference type="PROSITE" id="PS50097"/>
    </source>
</evidence>
<evidence type="ECO:0000313" key="4">
    <source>
        <dbReference type="Proteomes" id="UP001562425"/>
    </source>
</evidence>
<comment type="caution">
    <text evidence="3">The sequence shown here is derived from an EMBL/GenBank/DDBJ whole genome shotgun (WGS) entry which is preliminary data.</text>
</comment>
<dbReference type="InterPro" id="IPR000210">
    <property type="entry name" value="BTB/POZ_dom"/>
</dbReference>
<dbReference type="SUPFAM" id="SSF54695">
    <property type="entry name" value="POZ domain"/>
    <property type="match status" value="2"/>
</dbReference>
<dbReference type="Gene3D" id="3.30.710.10">
    <property type="entry name" value="Potassium Channel Kv1.1, Chain A"/>
    <property type="match status" value="2"/>
</dbReference>
<dbReference type="PANTHER" id="PTHR46306">
    <property type="entry name" value="BTB/POZ DOMAIN-CONTAINING PROTEIN 9"/>
    <property type="match status" value="1"/>
</dbReference>
<reference evidence="3 4" key="1">
    <citation type="submission" date="2024-05" db="EMBL/GenBank/DDBJ databases">
        <title>Culex pipiens pipiens assembly and annotation.</title>
        <authorList>
            <person name="Alout H."/>
            <person name="Durand T."/>
        </authorList>
    </citation>
    <scope>NUCLEOTIDE SEQUENCE [LARGE SCALE GENOMIC DNA]</scope>
    <source>
        <strain evidence="3">HA-2024</strain>
        <tissue evidence="3">Whole body</tissue>
    </source>
</reference>
<gene>
    <name evidence="3" type="ORF">pipiens_000837</name>
</gene>
<feature type="compositionally biased region" description="Low complexity" evidence="1">
    <location>
        <begin position="830"/>
        <end position="839"/>
    </location>
</feature>
<feature type="domain" description="BTB" evidence="2">
    <location>
        <begin position="423"/>
        <end position="500"/>
    </location>
</feature>
<dbReference type="Proteomes" id="UP001562425">
    <property type="component" value="Unassembled WGS sequence"/>
</dbReference>
<organism evidence="3 4">
    <name type="scientific">Culex pipiens pipiens</name>
    <name type="common">Northern house mosquito</name>
    <dbReference type="NCBI Taxonomy" id="38569"/>
    <lineage>
        <taxon>Eukaryota</taxon>
        <taxon>Metazoa</taxon>
        <taxon>Ecdysozoa</taxon>
        <taxon>Arthropoda</taxon>
        <taxon>Hexapoda</taxon>
        <taxon>Insecta</taxon>
        <taxon>Pterygota</taxon>
        <taxon>Neoptera</taxon>
        <taxon>Endopterygota</taxon>
        <taxon>Diptera</taxon>
        <taxon>Nematocera</taxon>
        <taxon>Culicoidea</taxon>
        <taxon>Culicidae</taxon>
        <taxon>Culicinae</taxon>
        <taxon>Culicini</taxon>
        <taxon>Culex</taxon>
        <taxon>Culex</taxon>
    </lineage>
</organism>
<dbReference type="EMBL" id="JBEHCU010000250">
    <property type="protein sequence ID" value="KAL1404575.1"/>
    <property type="molecule type" value="Genomic_DNA"/>
</dbReference>
<dbReference type="InterPro" id="IPR011333">
    <property type="entry name" value="SKP1/BTB/POZ_sf"/>
</dbReference>
<protein>
    <recommendedName>
        <fullName evidence="2">BTB domain-containing protein</fullName>
    </recommendedName>
</protein>
<proteinExistence type="predicted"/>
<dbReference type="Pfam" id="PF00651">
    <property type="entry name" value="BTB"/>
    <property type="match status" value="2"/>
</dbReference>
<accession>A0ABD1DXU3</accession>
<sequence length="858" mass="97796">MALTGGGFSKHANKLFNDPELSDVAIVLDNDEEDDTSAETKTFHGHRVILATVSDYFRSMLYGSFVEATKKEIRLPGVPYSTFLKIMEVVYLGKTVPCANRTLEGADQMETNESWRKYLLKIFALTFEWDMSRLRKKCSSGFKVTANEHVENSSFVDLPLGAVQMILDTSNICCTRAELKRAIQAWIEHHKGEISTDVAAELNRKVYRFGALCYDFKVLSICQKKDTQKLEEVQSLGECSEPMEALLVTSHEYSYRSEMIMLECIGLRGVKICLRANPQFGPQHGRIKSELELCFKISVNFNHYQRNLTVRYDFTQHEQQSVTIFFREIVCCSETNVMFNFSWKGSGVQPLLLNYGPAKSNNKIETDSTYVTHIIYENQDYDSDGRCPECPIPADDYDCYTSKMALIGGGFTPNKLFNDPELSDVAIVLDNDEGDATSTETKTFYGHRVILATMSDYFRSMLYGSFVEATKKEIRLPGVPYSAFVKVMQFVYFGWTRIEGGTLDEAVEHYTLVRMLLLDSKMNSSFEQMMLRQINTIEAWKKDLLTIFALAFEWDMPSLKKACILKISETANEFLENSSFLKLPLGAVQMLLDTSPIYCTRAELRQTIQAWIDHHNGEVGAGTADELIRKVSKLKKFCYNFKHFSLYPKKDQAKPEEPGQPLAECLKPTEALQPSSYNSGMKILKCFTLKGIKICLKANPQLGPQHGRIKSELELCLNISSTISPVFSEYKYSNSKQRNLTVRYDLTQQEQQSVTIFFPEMKCCKDAQVIFSFSWQGSGVRPLLHKYGPARSNKKLKTDSSYVTHIIYRNEDEYDYDGRCQSCPGLYESDQYSSSSFYESNDEEMEPDRSSENASDED</sequence>
<dbReference type="PROSITE" id="PS50097">
    <property type="entry name" value="BTB"/>
    <property type="match status" value="2"/>
</dbReference>
<dbReference type="InterPro" id="IPR052407">
    <property type="entry name" value="BTB_POZ_domain_cont_9"/>
</dbReference>